<feature type="region of interest" description="Disordered" evidence="1">
    <location>
        <begin position="58"/>
        <end position="79"/>
    </location>
</feature>
<protein>
    <submittedName>
        <fullName evidence="2">Uncharacterized protein</fullName>
    </submittedName>
</protein>
<evidence type="ECO:0000313" key="3">
    <source>
        <dbReference type="Proteomes" id="UP000827986"/>
    </source>
</evidence>
<accession>A0A9D3WWN4</accession>
<evidence type="ECO:0000313" key="2">
    <source>
        <dbReference type="EMBL" id="KAH1169504.1"/>
    </source>
</evidence>
<proteinExistence type="predicted"/>
<gene>
    <name evidence="2" type="ORF">KIL84_000489</name>
</gene>
<organism evidence="2 3">
    <name type="scientific">Mauremys mutica</name>
    <name type="common">yellowpond turtle</name>
    <dbReference type="NCBI Taxonomy" id="74926"/>
    <lineage>
        <taxon>Eukaryota</taxon>
        <taxon>Metazoa</taxon>
        <taxon>Chordata</taxon>
        <taxon>Craniata</taxon>
        <taxon>Vertebrata</taxon>
        <taxon>Euteleostomi</taxon>
        <taxon>Archelosauria</taxon>
        <taxon>Testudinata</taxon>
        <taxon>Testudines</taxon>
        <taxon>Cryptodira</taxon>
        <taxon>Durocryptodira</taxon>
        <taxon>Testudinoidea</taxon>
        <taxon>Geoemydidae</taxon>
        <taxon>Geoemydinae</taxon>
        <taxon>Mauremys</taxon>
    </lineage>
</organism>
<evidence type="ECO:0000256" key="1">
    <source>
        <dbReference type="SAM" id="MobiDB-lite"/>
    </source>
</evidence>
<dbReference type="EMBL" id="JAHDVG010000484">
    <property type="protein sequence ID" value="KAH1169504.1"/>
    <property type="molecule type" value="Genomic_DNA"/>
</dbReference>
<keyword evidence="3" id="KW-1185">Reference proteome</keyword>
<feature type="region of interest" description="Disordered" evidence="1">
    <location>
        <begin position="19"/>
        <end position="43"/>
    </location>
</feature>
<dbReference type="AlphaFoldDB" id="A0A9D3WWN4"/>
<comment type="caution">
    <text evidence="2">The sequence shown here is derived from an EMBL/GenBank/DDBJ whole genome shotgun (WGS) entry which is preliminary data.</text>
</comment>
<sequence>MALPRRGLSQGREAAYTGKALARWPECPPGPPLGTTDPPDRRLQLPAIPQLRPWPLASCHLRAPPSRGSQPANAPAQQLPGACALAASEEQRRWSVGLPRRRLRAAL</sequence>
<name>A0A9D3WWN4_9SAUR</name>
<dbReference type="Proteomes" id="UP000827986">
    <property type="component" value="Unassembled WGS sequence"/>
</dbReference>
<feature type="compositionally biased region" description="Polar residues" evidence="1">
    <location>
        <begin position="67"/>
        <end position="76"/>
    </location>
</feature>
<reference evidence="2" key="1">
    <citation type="submission" date="2021-09" db="EMBL/GenBank/DDBJ databases">
        <title>The genome of Mauremys mutica provides insights into the evolution of semi-aquatic lifestyle.</title>
        <authorList>
            <person name="Gong S."/>
            <person name="Gao Y."/>
        </authorList>
    </citation>
    <scope>NUCLEOTIDE SEQUENCE</scope>
    <source>
        <strain evidence="2">MM-2020</strain>
        <tissue evidence="2">Muscle</tissue>
    </source>
</reference>